<evidence type="ECO:0000256" key="1">
    <source>
        <dbReference type="SAM" id="SignalP"/>
    </source>
</evidence>
<dbReference type="EMBL" id="JAYERP010000001">
    <property type="protein sequence ID" value="MEA3570025.1"/>
    <property type="molecule type" value="Genomic_DNA"/>
</dbReference>
<organism evidence="2 3">
    <name type="scientific">Paenibacillus phoenicis</name>
    <dbReference type="NCBI Taxonomy" id="554117"/>
    <lineage>
        <taxon>Bacteria</taxon>
        <taxon>Bacillati</taxon>
        <taxon>Bacillota</taxon>
        <taxon>Bacilli</taxon>
        <taxon>Bacillales</taxon>
        <taxon>Paenibacillaceae</taxon>
        <taxon>Paenibacillus</taxon>
    </lineage>
</organism>
<evidence type="ECO:0000313" key="2">
    <source>
        <dbReference type="EMBL" id="MEA3570025.1"/>
    </source>
</evidence>
<proteinExistence type="predicted"/>
<accession>A0ABU5PJI2</accession>
<evidence type="ECO:0008006" key="4">
    <source>
        <dbReference type="Google" id="ProtNLM"/>
    </source>
</evidence>
<dbReference type="Proteomes" id="UP001292216">
    <property type="component" value="Unassembled WGS sequence"/>
</dbReference>
<protein>
    <recommendedName>
        <fullName evidence="4">DUF4878 domain-containing protein</fullName>
    </recommendedName>
</protein>
<evidence type="ECO:0000313" key="3">
    <source>
        <dbReference type="Proteomes" id="UP001292216"/>
    </source>
</evidence>
<keyword evidence="3" id="KW-1185">Reference proteome</keyword>
<keyword evidence="1" id="KW-0732">Signal</keyword>
<feature type="chain" id="PRO_5045686698" description="DUF4878 domain-containing protein" evidence="1">
    <location>
        <begin position="32"/>
        <end position="275"/>
    </location>
</feature>
<reference evidence="2 3" key="1">
    <citation type="submission" date="2023-12" db="EMBL/GenBank/DDBJ databases">
        <title>Whole genome sequencing of Paenibacillus phoenicis isolated from the Phoenix Mars Lander spacecraft assembly facility.</title>
        <authorList>
            <person name="Garcia A."/>
            <person name="Venkateswaran K."/>
        </authorList>
    </citation>
    <scope>NUCLEOTIDE SEQUENCE [LARGE SCALE GENOMIC DNA]</scope>
    <source>
        <strain evidence="2 3">3PO2SA</strain>
    </source>
</reference>
<name>A0ABU5PJI2_9BACL</name>
<comment type="caution">
    <text evidence="2">The sequence shown here is derived from an EMBL/GenBank/DDBJ whole genome shotgun (WGS) entry which is preliminary data.</text>
</comment>
<sequence length="275" mass="30243">MRTLSLKGKVKKSLLLVPLLTISLFTGITNAESISSKELAEQSVNNYIKAVQEGDIAKAVNWVVDERFSTTEEQLSQYKEALISNPFSDVNLKSLTPNSDGSYTALVELTRKDGGEKNTVSYPVIYKDNSWKLVINGQETMSKKVEKLIQYQNSAVVSPLASTHLGSYSASLLKVGESTYSDKFDMTENAVGVTGWQQIPGSVSDTTVRYSVVKKGLFSDDVYGQTFYTGWNYWNGEAFYITITTGSTTYSGVHLKATNEDVGNSVSIRGHIYGN</sequence>
<dbReference type="RefSeq" id="WP_323076818.1">
    <property type="nucleotide sequence ID" value="NZ_CBCSKM010000012.1"/>
</dbReference>
<feature type="signal peptide" evidence="1">
    <location>
        <begin position="1"/>
        <end position="31"/>
    </location>
</feature>
<gene>
    <name evidence="2" type="ORF">U9M73_08415</name>
</gene>